<keyword evidence="1" id="KW-0175">Coiled coil</keyword>
<dbReference type="GeneID" id="17086380"/>
<dbReference type="Gramene" id="EME27475">
    <property type="protein sequence ID" value="EME27475"/>
    <property type="gene ID" value="Gasu_49260"/>
</dbReference>
<evidence type="ECO:0000313" key="3">
    <source>
        <dbReference type="EMBL" id="EME27475.1"/>
    </source>
</evidence>
<keyword evidence="4" id="KW-1185">Reference proteome</keyword>
<name>M2WU86_GALSU</name>
<evidence type="ECO:0000256" key="2">
    <source>
        <dbReference type="SAM" id="MobiDB-lite"/>
    </source>
</evidence>
<dbReference type="RefSeq" id="XP_005703995.1">
    <property type="nucleotide sequence ID" value="XM_005703938.1"/>
</dbReference>
<dbReference type="Proteomes" id="UP000030680">
    <property type="component" value="Unassembled WGS sequence"/>
</dbReference>
<organism evidence="3 4">
    <name type="scientific">Galdieria sulphuraria</name>
    <name type="common">Red alga</name>
    <dbReference type="NCBI Taxonomy" id="130081"/>
    <lineage>
        <taxon>Eukaryota</taxon>
        <taxon>Rhodophyta</taxon>
        <taxon>Bangiophyceae</taxon>
        <taxon>Galdieriales</taxon>
        <taxon>Galdieriaceae</taxon>
        <taxon>Galdieria</taxon>
    </lineage>
</organism>
<dbReference type="EMBL" id="KB454531">
    <property type="protein sequence ID" value="EME27475.1"/>
    <property type="molecule type" value="Genomic_DNA"/>
</dbReference>
<dbReference type="KEGG" id="gsl:Gasu_49260"/>
<feature type="coiled-coil region" evidence="1">
    <location>
        <begin position="29"/>
        <end position="59"/>
    </location>
</feature>
<dbReference type="AlphaFoldDB" id="M2WU86"/>
<evidence type="ECO:0000313" key="4">
    <source>
        <dbReference type="Proteomes" id="UP000030680"/>
    </source>
</evidence>
<protein>
    <submittedName>
        <fullName evidence="3">Uncharacterized protein</fullName>
    </submittedName>
</protein>
<feature type="region of interest" description="Disordered" evidence="2">
    <location>
        <begin position="1"/>
        <end position="23"/>
    </location>
</feature>
<accession>M2WU86</accession>
<feature type="compositionally biased region" description="Polar residues" evidence="2">
    <location>
        <begin position="1"/>
        <end position="11"/>
    </location>
</feature>
<dbReference type="OrthoDB" id="10591387at2759"/>
<evidence type="ECO:0000256" key="1">
    <source>
        <dbReference type="SAM" id="Coils"/>
    </source>
</evidence>
<sequence>MVNFSPGSTQRKPILNHQRSVDPVDTRSMKSYKSTLEKLKKLREETRQLFSDLEQMEEVSLSHWNVSVNMLSSKQSYTLRKLDVLDRRYRYAMIALTG</sequence>
<gene>
    <name evidence="3" type="ORF">Gasu_49260</name>
</gene>
<proteinExistence type="predicted"/>
<reference evidence="4" key="1">
    <citation type="journal article" date="2013" name="Science">
        <title>Gene transfer from bacteria and archaea facilitated evolution of an extremophilic eukaryote.</title>
        <authorList>
            <person name="Schonknecht G."/>
            <person name="Chen W.H."/>
            <person name="Ternes C.M."/>
            <person name="Barbier G.G."/>
            <person name="Shrestha R.P."/>
            <person name="Stanke M."/>
            <person name="Brautigam A."/>
            <person name="Baker B.J."/>
            <person name="Banfield J.F."/>
            <person name="Garavito R.M."/>
            <person name="Carr K."/>
            <person name="Wilkerson C."/>
            <person name="Rensing S.A."/>
            <person name="Gagneul D."/>
            <person name="Dickenson N.E."/>
            <person name="Oesterhelt C."/>
            <person name="Lercher M.J."/>
            <person name="Weber A.P."/>
        </authorList>
    </citation>
    <scope>NUCLEOTIDE SEQUENCE [LARGE SCALE GENOMIC DNA]</scope>
    <source>
        <strain evidence="4">074W</strain>
    </source>
</reference>